<name>E9HMD2_DAPPU</name>
<dbReference type="PhylomeDB" id="E9HMD2"/>
<dbReference type="InterPro" id="IPR057772">
    <property type="entry name" value="SH3_Myo18a"/>
</dbReference>
<dbReference type="InterPro" id="IPR036064">
    <property type="entry name" value="MYSc_Myo18"/>
</dbReference>
<dbReference type="GO" id="GO:0016459">
    <property type="term" value="C:myosin complex"/>
    <property type="evidence" value="ECO:0007669"/>
    <property type="project" value="UniProtKB-KW"/>
</dbReference>
<feature type="domain" description="Myosin motor" evidence="7">
    <location>
        <begin position="72"/>
        <end position="863"/>
    </location>
</feature>
<dbReference type="GO" id="GO:0005524">
    <property type="term" value="F:ATP binding"/>
    <property type="evidence" value="ECO:0007669"/>
    <property type="project" value="UniProtKB-UniRule"/>
</dbReference>
<dbReference type="Gene3D" id="6.20.240.20">
    <property type="match status" value="1"/>
</dbReference>
<evidence type="ECO:0000259" key="7">
    <source>
        <dbReference type="PROSITE" id="PS51456"/>
    </source>
</evidence>
<dbReference type="OMA" id="TFMSELE"/>
<dbReference type="OrthoDB" id="2914378at2759"/>
<evidence type="ECO:0000256" key="5">
    <source>
        <dbReference type="ARBA" id="ARBA00023203"/>
    </source>
</evidence>
<dbReference type="EMBL" id="GL732685">
    <property type="protein sequence ID" value="EFX67125.1"/>
    <property type="molecule type" value="Genomic_DNA"/>
</dbReference>
<dbReference type="Gene3D" id="1.10.10.820">
    <property type="match status" value="1"/>
</dbReference>
<organism evidence="8 9">
    <name type="scientific">Daphnia pulex</name>
    <name type="common">Water flea</name>
    <dbReference type="NCBI Taxonomy" id="6669"/>
    <lineage>
        <taxon>Eukaryota</taxon>
        <taxon>Metazoa</taxon>
        <taxon>Ecdysozoa</taxon>
        <taxon>Arthropoda</taxon>
        <taxon>Crustacea</taxon>
        <taxon>Branchiopoda</taxon>
        <taxon>Diplostraca</taxon>
        <taxon>Cladocera</taxon>
        <taxon>Anomopoda</taxon>
        <taxon>Daphniidae</taxon>
        <taxon>Daphnia</taxon>
    </lineage>
</organism>
<evidence type="ECO:0000313" key="8">
    <source>
        <dbReference type="EMBL" id="EFX67125.1"/>
    </source>
</evidence>
<dbReference type="PANTHER" id="PTHR13140:SF706">
    <property type="entry name" value="DILUTE CLASS UNCONVENTIONAL MYOSIN, ISOFORM C"/>
    <property type="match status" value="1"/>
</dbReference>
<dbReference type="SMART" id="SM00242">
    <property type="entry name" value="MYSc"/>
    <property type="match status" value="1"/>
</dbReference>
<dbReference type="KEGG" id="dpx:DAPPUDRAFT_64163"/>
<dbReference type="eggNOG" id="KOG0161">
    <property type="taxonomic scope" value="Eukaryota"/>
</dbReference>
<dbReference type="Proteomes" id="UP000000305">
    <property type="component" value="Unassembled WGS sequence"/>
</dbReference>
<dbReference type="SUPFAM" id="SSF52540">
    <property type="entry name" value="P-loop containing nucleoside triphosphate hydrolases"/>
    <property type="match status" value="1"/>
</dbReference>
<dbReference type="Pfam" id="PF24556">
    <property type="entry name" value="SH3_Myosin-XVIIIa"/>
    <property type="match status" value="1"/>
</dbReference>
<feature type="binding site" evidence="6">
    <location>
        <begin position="165"/>
        <end position="172"/>
    </location>
    <ligand>
        <name>ATP</name>
        <dbReference type="ChEBI" id="CHEBI:30616"/>
    </ligand>
</feature>
<keyword evidence="3 6" id="KW-0518">Myosin</keyword>
<comment type="similarity">
    <text evidence="6">Belongs to the TRAFAC class myosin-kinesin ATPase superfamily. Myosin family.</text>
</comment>
<dbReference type="PROSITE" id="PS51456">
    <property type="entry name" value="MYOSIN_MOTOR"/>
    <property type="match status" value="1"/>
</dbReference>
<dbReference type="Gene3D" id="1.20.120.720">
    <property type="entry name" value="Myosin VI head, motor domain, U50 subdomain"/>
    <property type="match status" value="1"/>
</dbReference>
<dbReference type="PANTHER" id="PTHR13140">
    <property type="entry name" value="MYOSIN"/>
    <property type="match status" value="1"/>
</dbReference>
<accession>E9HMD2</accession>
<keyword evidence="2 6" id="KW-0067">ATP-binding</keyword>
<evidence type="ECO:0000256" key="6">
    <source>
        <dbReference type="PROSITE-ProRule" id="PRU00782"/>
    </source>
</evidence>
<comment type="caution">
    <text evidence="6">Lacks conserved residue(s) required for the propagation of feature annotation.</text>
</comment>
<evidence type="ECO:0000256" key="1">
    <source>
        <dbReference type="ARBA" id="ARBA00022741"/>
    </source>
</evidence>
<protein>
    <recommendedName>
        <fullName evidence="7">Myosin motor domain-containing protein</fullName>
    </recommendedName>
</protein>
<evidence type="ECO:0000256" key="2">
    <source>
        <dbReference type="ARBA" id="ARBA00022840"/>
    </source>
</evidence>
<dbReference type="InterPro" id="IPR027417">
    <property type="entry name" value="P-loop_NTPase"/>
</dbReference>
<dbReference type="CDD" id="cd01386">
    <property type="entry name" value="MYSc_Myo18"/>
    <property type="match status" value="1"/>
</dbReference>
<dbReference type="PRINTS" id="PR00193">
    <property type="entry name" value="MYOSINHEAVY"/>
</dbReference>
<evidence type="ECO:0000313" key="9">
    <source>
        <dbReference type="Proteomes" id="UP000000305"/>
    </source>
</evidence>
<keyword evidence="5 6" id="KW-0009">Actin-binding</keyword>
<keyword evidence="4 6" id="KW-0505">Motor protein</keyword>
<sequence>AKSDDELTKEKEWIESGRVWLQHKDGFTSARLHPTEPVEEEEGRVRLKLDATGQLVSVDEDEVVKANPPQFDLAEDLAQLRHLNEASLLHTLRCRYAASLPHTYAGQSLVVINPVTPLAVYSERMIQLFRGCKAEDMPPHIYSSAQSAYRSMLATRCDQSLIFVGRSGSGKSHNFRNSLHYLCLAAGCPSKIITVEKLNSICLLLEAFGNCRTALNTNATRFTNIFSLDFDQSGQIAAASIQVLMPERERVTRRPDGQPSFNVFYELVAGATGELRRYLQLDSVSGGGPNAEPCAYMTPLQSAEDRQKAAVSYARLVAALESLGVAETDSRCIWSILAAIYHLGVAGAMRGSVSNNKIVFARPAAAQRAAILLGIGSLEELAQLAFYATPVQGAMMNGRSSFRTGSPVHNADGAKLSMADKHLDPSEALEGFAQGLYVEAFSALVALINRSISSTARTISSIVAVDTPGFQNPATTTTSTSSTSATFQDLCHNYTQERLQLLFHDTHITAQLNRYAQEHIDITLEGGTGEEEMPSPEPLVDLLDRAPQSAVARAQSATNLRDVERRGFLWLLDDEALVSTTSEDQLLDKLSAMYNDRVFEKLFTRPEGTAGSRKHLMIHHGQGTNSVLYDLDGWLKSAREMPTTRNAALALTESTKEEMASLFRSCRGPLPTTVSGSVAGIEGSQSLRRASSIRRTFTSGTAGIKRKSLALQLKFQVDGLIETLRRTKPRFVYCFIPNHRAGLVDLSSSTFSANDDSLQVPLLRSQLRGSELLPAIRLYRQGYPDYMPLGEFVRRFNVLVPPDALPASLLTGLNSSTASEKQAAEILLLHIDMERSSYRLGLSQVRESSCARRPFFRFSFFPFFFVCNRGSWAIERISDKGPIKMGWPSVRVQVVCYCSGVNGIPASIAIGSSSSIAFVIVRSHPIWPDNGLAVVSLMAFIFNALRLVAGWPWLALAGPGWGGERRITLRPSPVTSIFSGDGRV</sequence>
<feature type="non-terminal residue" evidence="8">
    <location>
        <position position="1"/>
    </location>
</feature>
<dbReference type="InterPro" id="IPR036961">
    <property type="entry name" value="Kinesin_motor_dom_sf"/>
</dbReference>
<dbReference type="STRING" id="6669.E9HMD2"/>
<dbReference type="HOGENOM" id="CLU_000192_1_3_1"/>
<proteinExistence type="inferred from homology"/>
<dbReference type="Gene3D" id="3.40.850.10">
    <property type="entry name" value="Kinesin motor domain"/>
    <property type="match status" value="1"/>
</dbReference>
<keyword evidence="9" id="KW-1185">Reference proteome</keyword>
<dbReference type="InParanoid" id="E9HMD2"/>
<dbReference type="GO" id="GO:0003774">
    <property type="term" value="F:cytoskeletal motor activity"/>
    <property type="evidence" value="ECO:0007669"/>
    <property type="project" value="UniProtKB-UniRule"/>
</dbReference>
<gene>
    <name evidence="8" type="ORF">DAPPUDRAFT_64163</name>
</gene>
<dbReference type="Pfam" id="PF00063">
    <property type="entry name" value="Myosin_head"/>
    <property type="match status" value="2"/>
</dbReference>
<reference evidence="8 9" key="1">
    <citation type="journal article" date="2011" name="Science">
        <title>The ecoresponsive genome of Daphnia pulex.</title>
        <authorList>
            <person name="Colbourne J.K."/>
            <person name="Pfrender M.E."/>
            <person name="Gilbert D."/>
            <person name="Thomas W.K."/>
            <person name="Tucker A."/>
            <person name="Oakley T.H."/>
            <person name="Tokishita S."/>
            <person name="Aerts A."/>
            <person name="Arnold G.J."/>
            <person name="Basu M.K."/>
            <person name="Bauer D.J."/>
            <person name="Caceres C.E."/>
            <person name="Carmel L."/>
            <person name="Casola C."/>
            <person name="Choi J.H."/>
            <person name="Detter J.C."/>
            <person name="Dong Q."/>
            <person name="Dusheyko S."/>
            <person name="Eads B.D."/>
            <person name="Frohlich T."/>
            <person name="Geiler-Samerotte K.A."/>
            <person name="Gerlach D."/>
            <person name="Hatcher P."/>
            <person name="Jogdeo S."/>
            <person name="Krijgsveld J."/>
            <person name="Kriventseva E.V."/>
            <person name="Kultz D."/>
            <person name="Laforsch C."/>
            <person name="Lindquist E."/>
            <person name="Lopez J."/>
            <person name="Manak J.R."/>
            <person name="Muller J."/>
            <person name="Pangilinan J."/>
            <person name="Patwardhan R.P."/>
            <person name="Pitluck S."/>
            <person name="Pritham E.J."/>
            <person name="Rechtsteiner A."/>
            <person name="Rho M."/>
            <person name="Rogozin I.B."/>
            <person name="Sakarya O."/>
            <person name="Salamov A."/>
            <person name="Schaack S."/>
            <person name="Shapiro H."/>
            <person name="Shiga Y."/>
            <person name="Skalitzky C."/>
            <person name="Smith Z."/>
            <person name="Souvorov A."/>
            <person name="Sung W."/>
            <person name="Tang Z."/>
            <person name="Tsuchiya D."/>
            <person name="Tu H."/>
            <person name="Vos H."/>
            <person name="Wang M."/>
            <person name="Wolf Y.I."/>
            <person name="Yamagata H."/>
            <person name="Yamada T."/>
            <person name="Ye Y."/>
            <person name="Shaw J.R."/>
            <person name="Andrews J."/>
            <person name="Crease T.J."/>
            <person name="Tang H."/>
            <person name="Lucas S.M."/>
            <person name="Robertson H.M."/>
            <person name="Bork P."/>
            <person name="Koonin E.V."/>
            <person name="Zdobnov E.M."/>
            <person name="Grigoriev I.V."/>
            <person name="Lynch M."/>
            <person name="Boore J.L."/>
        </authorList>
    </citation>
    <scope>NUCLEOTIDE SEQUENCE [LARGE SCALE GENOMIC DNA]</scope>
</reference>
<evidence type="ECO:0000256" key="3">
    <source>
        <dbReference type="ARBA" id="ARBA00023123"/>
    </source>
</evidence>
<dbReference type="GO" id="GO:0003779">
    <property type="term" value="F:actin binding"/>
    <property type="evidence" value="ECO:0007669"/>
    <property type="project" value="UniProtKB-KW"/>
</dbReference>
<dbReference type="InterPro" id="IPR001609">
    <property type="entry name" value="Myosin_head_motor_dom-like"/>
</dbReference>
<keyword evidence="1 6" id="KW-0547">Nucleotide-binding</keyword>
<evidence type="ECO:0000256" key="4">
    <source>
        <dbReference type="ARBA" id="ARBA00023175"/>
    </source>
</evidence>
<dbReference type="Gene3D" id="1.20.58.530">
    <property type="match status" value="1"/>
</dbReference>
<dbReference type="AlphaFoldDB" id="E9HMD2"/>